<organism evidence="1 2">
    <name type="scientific">Xylanibacter ruminicola</name>
    <name type="common">Prevotella ruminicola</name>
    <dbReference type="NCBI Taxonomy" id="839"/>
    <lineage>
        <taxon>Bacteria</taxon>
        <taxon>Pseudomonadati</taxon>
        <taxon>Bacteroidota</taxon>
        <taxon>Bacteroidia</taxon>
        <taxon>Bacteroidales</taxon>
        <taxon>Prevotellaceae</taxon>
        <taxon>Xylanibacter</taxon>
    </lineage>
</organism>
<evidence type="ECO:0000313" key="2">
    <source>
        <dbReference type="Proteomes" id="UP000182257"/>
    </source>
</evidence>
<name>A0A1H3XZ32_XYLRU</name>
<dbReference type="EMBL" id="FNRF01000001">
    <property type="protein sequence ID" value="SEA03864.1"/>
    <property type="molecule type" value="Genomic_DNA"/>
</dbReference>
<gene>
    <name evidence="1" type="ORF">SAMN05216462_0404</name>
</gene>
<dbReference type="AlphaFoldDB" id="A0A1H3XZ32"/>
<dbReference type="Proteomes" id="UP000182257">
    <property type="component" value="Unassembled WGS sequence"/>
</dbReference>
<evidence type="ECO:0000313" key="1">
    <source>
        <dbReference type="EMBL" id="SEA03864.1"/>
    </source>
</evidence>
<reference evidence="1 2" key="1">
    <citation type="submission" date="2016-10" db="EMBL/GenBank/DDBJ databases">
        <authorList>
            <person name="de Groot N.N."/>
        </authorList>
    </citation>
    <scope>NUCLEOTIDE SEQUENCE [LARGE SCALE GENOMIC DNA]</scope>
    <source>
        <strain evidence="1 2">D31d</strain>
    </source>
</reference>
<accession>A0A1H3XZ32</accession>
<protein>
    <submittedName>
        <fullName evidence="1">Uncharacterized protein</fullName>
    </submittedName>
</protein>
<sequence length="264" mass="31397">MNVKKDIVLFGEKLLITSNPKKMKVQDIFKTKAVKEIETEILDIYFDNEKHGMHNETEVYTIRRLLSIRKNILNDMFVLDDKYKQLLYDFNEALIGQLKEMRKRTLALYQATKDTCQYGSLEVDGKCLLGYAYSTIHPVQTMRAKKIWAVLNGCLDNFMPLYDIEGAGSFTIRSWDTQIDTENEMLYGHDEWDNHNEGLDREMTKDMHLIYDFHNLFSHMEFSIFDLLWVRNFNIEIKVECDYHTYNTKDYCDDLNWGKCDFYD</sequence>
<proteinExistence type="predicted"/>